<dbReference type="Gene3D" id="2.60.120.320">
    <property type="entry name" value="Thiamin pyrophosphokinase, thiamin-binding domain"/>
    <property type="match status" value="1"/>
</dbReference>
<dbReference type="InterPro" id="IPR007373">
    <property type="entry name" value="Thiamin_PyroPKinase_B1-bd"/>
</dbReference>
<evidence type="ECO:0000256" key="4">
    <source>
        <dbReference type="ARBA" id="ARBA00022741"/>
    </source>
</evidence>
<dbReference type="InterPro" id="IPR036371">
    <property type="entry name" value="TPK_B1-bd_sf"/>
</dbReference>
<dbReference type="GO" id="GO:0016301">
    <property type="term" value="F:kinase activity"/>
    <property type="evidence" value="ECO:0007669"/>
    <property type="project" value="UniProtKB-UniRule"/>
</dbReference>
<dbReference type="EMBL" id="QKRW01000033">
    <property type="protein sequence ID" value="RAL61177.1"/>
    <property type="molecule type" value="Genomic_DNA"/>
</dbReference>
<dbReference type="UniPathway" id="UPA00060">
    <property type="reaction ID" value="UER00597"/>
</dbReference>
<dbReference type="SUPFAM" id="SSF63862">
    <property type="entry name" value="Thiamin pyrophosphokinase, substrate-binding domain"/>
    <property type="match status" value="1"/>
</dbReference>
<dbReference type="GO" id="GO:0009229">
    <property type="term" value="P:thiamine diphosphate biosynthetic process"/>
    <property type="evidence" value="ECO:0007669"/>
    <property type="project" value="UniProtKB-UniRule"/>
</dbReference>
<organism evidence="9 10">
    <name type="scientific">Monilinia fructigena</name>
    <dbReference type="NCBI Taxonomy" id="38457"/>
    <lineage>
        <taxon>Eukaryota</taxon>
        <taxon>Fungi</taxon>
        <taxon>Dikarya</taxon>
        <taxon>Ascomycota</taxon>
        <taxon>Pezizomycotina</taxon>
        <taxon>Leotiomycetes</taxon>
        <taxon>Helotiales</taxon>
        <taxon>Sclerotiniaceae</taxon>
        <taxon>Monilinia</taxon>
    </lineage>
</organism>
<gene>
    <name evidence="9" type="ORF">DID88_010256</name>
</gene>
<dbReference type="SUPFAM" id="SSF63999">
    <property type="entry name" value="Thiamin pyrophosphokinase, catalytic domain"/>
    <property type="match status" value="1"/>
</dbReference>
<evidence type="ECO:0000256" key="6">
    <source>
        <dbReference type="ARBA" id="ARBA00022840"/>
    </source>
</evidence>
<feature type="domain" description="Thiamin pyrophosphokinase thiamin-binding" evidence="8">
    <location>
        <begin position="262"/>
        <end position="332"/>
    </location>
</feature>
<proteinExistence type="inferred from homology"/>
<keyword evidence="10" id="KW-1185">Reference proteome</keyword>
<dbReference type="SMART" id="SM00983">
    <property type="entry name" value="TPK_B1_binding"/>
    <property type="match status" value="1"/>
</dbReference>
<dbReference type="EC" id="2.7.6.2" evidence="7"/>
<comment type="similarity">
    <text evidence="2 7">Belongs to the thiamine pyrophosphokinase family.</text>
</comment>
<evidence type="ECO:0000256" key="7">
    <source>
        <dbReference type="PIRNR" id="PIRNR031057"/>
    </source>
</evidence>
<dbReference type="GO" id="GO:0030975">
    <property type="term" value="F:thiamine binding"/>
    <property type="evidence" value="ECO:0007669"/>
    <property type="project" value="UniProtKB-UniRule"/>
</dbReference>
<dbReference type="FunFam" id="2.60.120.320:FF:000001">
    <property type="entry name" value="Thiamine pyrophosphokinase"/>
    <property type="match status" value="1"/>
</dbReference>
<dbReference type="InterPro" id="IPR007371">
    <property type="entry name" value="TPK_catalytic"/>
</dbReference>
<keyword evidence="5 7" id="KW-0418">Kinase</keyword>
<dbReference type="PANTHER" id="PTHR13622">
    <property type="entry name" value="THIAMIN PYROPHOSPHOKINASE"/>
    <property type="match status" value="1"/>
</dbReference>
<dbReference type="OrthoDB" id="25149at2759"/>
<dbReference type="Proteomes" id="UP000249056">
    <property type="component" value="Unassembled WGS sequence"/>
</dbReference>
<keyword evidence="6 7" id="KW-0067">ATP-binding</keyword>
<dbReference type="CDD" id="cd07995">
    <property type="entry name" value="TPK"/>
    <property type="match status" value="1"/>
</dbReference>
<comment type="catalytic activity">
    <reaction evidence="7">
        <text>thiamine + ATP = thiamine diphosphate + AMP + H(+)</text>
        <dbReference type="Rhea" id="RHEA:11576"/>
        <dbReference type="ChEBI" id="CHEBI:15378"/>
        <dbReference type="ChEBI" id="CHEBI:18385"/>
        <dbReference type="ChEBI" id="CHEBI:30616"/>
        <dbReference type="ChEBI" id="CHEBI:58937"/>
        <dbReference type="ChEBI" id="CHEBI:456215"/>
    </reaction>
</comment>
<dbReference type="AlphaFoldDB" id="A0A395ILM3"/>
<dbReference type="Pfam" id="PF04265">
    <property type="entry name" value="TPK_B1_binding"/>
    <property type="match status" value="1"/>
</dbReference>
<dbReference type="GO" id="GO:0006772">
    <property type="term" value="P:thiamine metabolic process"/>
    <property type="evidence" value="ECO:0007669"/>
    <property type="project" value="InterPro"/>
</dbReference>
<evidence type="ECO:0000256" key="1">
    <source>
        <dbReference type="ARBA" id="ARBA00005078"/>
    </source>
</evidence>
<dbReference type="Gene3D" id="3.40.50.10240">
    <property type="entry name" value="Thiamin pyrophosphokinase, catalytic domain"/>
    <property type="match status" value="1"/>
</dbReference>
<name>A0A395ILM3_9HELO</name>
<dbReference type="GO" id="GO:0004788">
    <property type="term" value="F:thiamine diphosphokinase activity"/>
    <property type="evidence" value="ECO:0007669"/>
    <property type="project" value="UniProtKB-UniRule"/>
</dbReference>
<keyword evidence="3 7" id="KW-0808">Transferase</keyword>
<dbReference type="InterPro" id="IPR036759">
    <property type="entry name" value="TPK_catalytic_sf"/>
</dbReference>
<dbReference type="GO" id="GO:0005524">
    <property type="term" value="F:ATP binding"/>
    <property type="evidence" value="ECO:0007669"/>
    <property type="project" value="UniProtKB-UniRule"/>
</dbReference>
<dbReference type="Pfam" id="PF04263">
    <property type="entry name" value="TPK_catalytic"/>
    <property type="match status" value="1"/>
</dbReference>
<comment type="caution">
    <text evidence="9">The sequence shown here is derived from an EMBL/GenBank/DDBJ whole genome shotgun (WGS) entry which is preliminary data.</text>
</comment>
<evidence type="ECO:0000259" key="8">
    <source>
        <dbReference type="SMART" id="SM00983"/>
    </source>
</evidence>
<sequence>MIISISYLDCQSSPQRSIPTNQPSRTTYPDLLKNPARHTQNSVKIMGSQDFITWHPADLFSDNPTDHKELALVVLNQPLELSSSIYKKLWDNAVYHIAADGGANQVYDKNHKTSFNGDSLDPVIQDEKKAKNYLDIDTIIGDFDSMSSNLFKYFEDNGTEIIKDGDQYSTDFTKAVRYIKTFEQPDESERTLPCPHRQKRLEQIKQLPRPLDIICLGGLGGRVDQALSQLHHLYMFQREPNYSKGKMYLVSSEAITFVLKAGKHRIKIKEEGRLLKLGKHIGILPVKEPSVITTQGLEWDVTDWKTEFGGDMSTSNHAREDWAIIETTKDVIFTIDFVLNQVDG</sequence>
<accession>A0A395ILM3</accession>
<dbReference type="InterPro" id="IPR006282">
    <property type="entry name" value="Thi_PPkinase"/>
</dbReference>
<dbReference type="InterPro" id="IPR016966">
    <property type="entry name" value="Thiamin_pyrophosphokinase_euk"/>
</dbReference>
<dbReference type="PANTHER" id="PTHR13622:SF8">
    <property type="entry name" value="THIAMIN PYROPHOSPHOKINASE 1"/>
    <property type="match status" value="1"/>
</dbReference>
<evidence type="ECO:0000256" key="5">
    <source>
        <dbReference type="ARBA" id="ARBA00022777"/>
    </source>
</evidence>
<evidence type="ECO:0000256" key="2">
    <source>
        <dbReference type="ARBA" id="ARBA00006785"/>
    </source>
</evidence>
<comment type="pathway">
    <text evidence="1 7">Cofactor biosynthesis; thiamine diphosphate biosynthesis; thiamine diphosphate from thiamine: step 1/1.</text>
</comment>
<dbReference type="PIRSF" id="PIRSF031057">
    <property type="entry name" value="Thiamin_pyrophosphokinase"/>
    <property type="match status" value="1"/>
</dbReference>
<evidence type="ECO:0000256" key="3">
    <source>
        <dbReference type="ARBA" id="ARBA00022679"/>
    </source>
</evidence>
<evidence type="ECO:0000313" key="10">
    <source>
        <dbReference type="Proteomes" id="UP000249056"/>
    </source>
</evidence>
<protein>
    <recommendedName>
        <fullName evidence="7">Thiamine pyrophosphokinase</fullName>
        <ecNumber evidence="7">2.7.6.2</ecNumber>
    </recommendedName>
</protein>
<keyword evidence="4 7" id="KW-0547">Nucleotide-binding</keyword>
<evidence type="ECO:0000313" key="9">
    <source>
        <dbReference type="EMBL" id="RAL61177.1"/>
    </source>
</evidence>
<reference evidence="9 10" key="1">
    <citation type="submission" date="2018-06" db="EMBL/GenBank/DDBJ databases">
        <title>Genome Sequence of the Brown Rot Fungal Pathogen Monilinia fructigena.</title>
        <authorList>
            <person name="Landi L."/>
            <person name="De Miccolis Angelini R.M."/>
            <person name="Pollastro S."/>
            <person name="Abate D."/>
            <person name="Faretra F."/>
            <person name="Romanazzi G."/>
        </authorList>
    </citation>
    <scope>NUCLEOTIDE SEQUENCE [LARGE SCALE GENOMIC DNA]</scope>
    <source>
        <strain evidence="9 10">Mfrg269</strain>
    </source>
</reference>
<dbReference type="NCBIfam" id="TIGR01378">
    <property type="entry name" value="thi_PPkinase"/>
    <property type="match status" value="1"/>
</dbReference>